<evidence type="ECO:0000256" key="1">
    <source>
        <dbReference type="SAM" id="Phobius"/>
    </source>
</evidence>
<feature type="transmembrane region" description="Helical" evidence="1">
    <location>
        <begin position="6"/>
        <end position="32"/>
    </location>
</feature>
<accession>A0AAD2DCQ7</accession>
<dbReference type="GO" id="GO:0016491">
    <property type="term" value="F:oxidoreductase activity"/>
    <property type="evidence" value="ECO:0007669"/>
    <property type="project" value="InterPro"/>
</dbReference>
<reference evidence="3" key="1">
    <citation type="submission" date="2022-10" db="EMBL/GenBank/DDBJ databases">
        <authorList>
            <person name="Aires J."/>
            <person name="Mesa V."/>
        </authorList>
    </citation>
    <scope>NUCLEOTIDE SEQUENCE</scope>
    <source>
        <strain evidence="3">Clostridium neonatale JD116</strain>
    </source>
</reference>
<dbReference type="Gene3D" id="2.60.40.420">
    <property type="entry name" value="Cupredoxins - blue copper proteins"/>
    <property type="match status" value="1"/>
</dbReference>
<evidence type="ECO:0000259" key="2">
    <source>
        <dbReference type="Pfam" id="PF07731"/>
    </source>
</evidence>
<proteinExistence type="predicted"/>
<dbReference type="EMBL" id="CAMTCP010000003">
    <property type="protein sequence ID" value="CAI3538192.1"/>
    <property type="molecule type" value="Genomic_DNA"/>
</dbReference>
<dbReference type="SUPFAM" id="SSF49503">
    <property type="entry name" value="Cupredoxins"/>
    <property type="match status" value="1"/>
</dbReference>
<dbReference type="InterPro" id="IPR008972">
    <property type="entry name" value="Cupredoxin"/>
</dbReference>
<name>A0AAD2DCQ7_9CLOT</name>
<evidence type="ECO:0000313" key="4">
    <source>
        <dbReference type="Proteomes" id="UP001189143"/>
    </source>
</evidence>
<keyword evidence="1" id="KW-1133">Transmembrane helix</keyword>
<feature type="domain" description="Plastocyanin-like" evidence="2">
    <location>
        <begin position="38"/>
        <end position="68"/>
    </location>
</feature>
<dbReference type="Pfam" id="PF07731">
    <property type="entry name" value="Cu-oxidase_2"/>
    <property type="match status" value="1"/>
</dbReference>
<protein>
    <submittedName>
        <fullName evidence="3">Plastocyanin-like domain-containing protein</fullName>
    </submittedName>
</protein>
<dbReference type="GO" id="GO:0005507">
    <property type="term" value="F:copper ion binding"/>
    <property type="evidence" value="ECO:0007669"/>
    <property type="project" value="InterPro"/>
</dbReference>
<sequence>MNYYDMSIYSLFIYVNTFFYIIHFFYSLYIFYKNTILYVTTYNILKVYHCHILEHEDNDMMRPLKVINNSVPVE</sequence>
<comment type="caution">
    <text evidence="3">The sequence shown here is derived from an EMBL/GenBank/DDBJ whole genome shotgun (WGS) entry which is preliminary data.</text>
</comment>
<dbReference type="InterPro" id="IPR011706">
    <property type="entry name" value="Cu-oxidase_C"/>
</dbReference>
<keyword evidence="1" id="KW-0812">Transmembrane</keyword>
<dbReference type="Proteomes" id="UP001189143">
    <property type="component" value="Unassembled WGS sequence"/>
</dbReference>
<gene>
    <name evidence="3" type="ORF">CNEO2_1020004</name>
</gene>
<keyword evidence="1" id="KW-0472">Membrane</keyword>
<evidence type="ECO:0000313" key="3">
    <source>
        <dbReference type="EMBL" id="CAI3538192.1"/>
    </source>
</evidence>
<organism evidence="3 4">
    <name type="scientific">Clostridium neonatale</name>
    <dbReference type="NCBI Taxonomy" id="137838"/>
    <lineage>
        <taxon>Bacteria</taxon>
        <taxon>Bacillati</taxon>
        <taxon>Bacillota</taxon>
        <taxon>Clostridia</taxon>
        <taxon>Eubacteriales</taxon>
        <taxon>Clostridiaceae</taxon>
        <taxon>Clostridium</taxon>
    </lineage>
</organism>
<dbReference type="AlphaFoldDB" id="A0AAD2DCQ7"/>